<dbReference type="GO" id="GO:0005576">
    <property type="term" value="C:extracellular region"/>
    <property type="evidence" value="ECO:0007669"/>
    <property type="project" value="TreeGrafter"/>
</dbReference>
<dbReference type="InterPro" id="IPR005693">
    <property type="entry name" value="Mce"/>
</dbReference>
<dbReference type="InterPro" id="IPR052336">
    <property type="entry name" value="MlaD_Phospholipid_Transporter"/>
</dbReference>
<sequence length="425" mass="44930">MTDKLGPGPAYRSETTSGAKPVAASPGRNFGARGWARPLAGMVAVAAILAIVVVAAGLFRGSFTKTVPVTLISDRAGLVMNPDAKVKMRGVQVGKVGTIESLPDGRAKLHLEMDPAALRLIPANVSADIASTTVFGAKFVNLVPPDEPSAKQMFAGQQLEGEHVTVEINTVFQQLTHVLDKIDPTKLNETLGAMSAAFGGRGEKMGQTLKDFNTLLAELEPSLPNLGRMMELSGPVAGAYADASQDLVHTLDNTSRISQSIVDEQNNLDAFLLSAIGLADVGNDVVGGNREALSTVLDLLVPTTDLLNEYAPGLYCALKGMEYVLYQPPSMDPGVMVNVAFTLGIERYRYPGNLPKVAAKGGPKCMGLPYIGYGQKAKYLVTDTDANPWQYGNQGILLNSDGLKQLLFGPLDGPPRNTAQIGQPG</sequence>
<dbReference type="InterPro" id="IPR024516">
    <property type="entry name" value="Mce_C"/>
</dbReference>
<gene>
    <name evidence="1" type="ORF">MCNF_11700</name>
</gene>
<proteinExistence type="predicted"/>
<reference evidence="1" key="1">
    <citation type="journal article" date="2019" name="Emerg. Microbes Infect.">
        <title>Comprehensive subspecies identification of 175 nontuberculous mycobacteria species based on 7547 genomic profiles.</title>
        <authorList>
            <person name="Matsumoto Y."/>
            <person name="Kinjo T."/>
            <person name="Motooka D."/>
            <person name="Nabeya D."/>
            <person name="Jung N."/>
            <person name="Uechi K."/>
            <person name="Horii T."/>
            <person name="Iida T."/>
            <person name="Fujita J."/>
            <person name="Nakamura S."/>
        </authorList>
    </citation>
    <scope>NUCLEOTIDE SEQUENCE [LARGE SCALE GENOMIC DNA]</scope>
    <source>
        <strain evidence="1">JCM 13671</strain>
    </source>
</reference>
<dbReference type="Proteomes" id="UP000466931">
    <property type="component" value="Chromosome"/>
</dbReference>
<protein>
    <submittedName>
        <fullName evidence="1">Virulence factor</fullName>
    </submittedName>
</protein>
<evidence type="ECO:0000313" key="2">
    <source>
        <dbReference type="Proteomes" id="UP000466931"/>
    </source>
</evidence>
<dbReference type="PANTHER" id="PTHR33371:SF19">
    <property type="entry name" value="MCE-FAMILY PROTEIN MCE4A"/>
    <property type="match status" value="1"/>
</dbReference>
<dbReference type="GO" id="GO:0051701">
    <property type="term" value="P:biological process involved in interaction with host"/>
    <property type="evidence" value="ECO:0007669"/>
    <property type="project" value="TreeGrafter"/>
</dbReference>
<reference evidence="1" key="2">
    <citation type="submission" date="2020-02" db="EMBL/GenBank/DDBJ databases">
        <authorList>
            <person name="Matsumoto Y."/>
            <person name="Motooka D."/>
            <person name="Nakamura S."/>
        </authorList>
    </citation>
    <scope>NUCLEOTIDE SEQUENCE</scope>
    <source>
        <strain evidence="1">JCM 13671</strain>
    </source>
</reference>
<dbReference type="AlphaFoldDB" id="A0A7I7XTI6"/>
<dbReference type="RefSeq" id="WP_085152815.1">
    <property type="nucleotide sequence ID" value="NZ_AP022612.1"/>
</dbReference>
<dbReference type="PANTHER" id="PTHR33371">
    <property type="entry name" value="INTERMEMBRANE PHOSPHOLIPID TRANSPORT SYSTEM BINDING PROTEIN MLAD-RELATED"/>
    <property type="match status" value="1"/>
</dbReference>
<keyword evidence="2" id="KW-1185">Reference proteome</keyword>
<dbReference type="NCBIfam" id="TIGR00996">
    <property type="entry name" value="Mtu_fam_mce"/>
    <property type="match status" value="1"/>
</dbReference>
<dbReference type="InterPro" id="IPR003399">
    <property type="entry name" value="Mce/MlaD"/>
</dbReference>
<dbReference type="Pfam" id="PF02470">
    <property type="entry name" value="MlaD"/>
    <property type="match status" value="1"/>
</dbReference>
<accession>A0A7I7XTI6</accession>
<dbReference type="EMBL" id="AP022612">
    <property type="protein sequence ID" value="BBZ32565.1"/>
    <property type="molecule type" value="Genomic_DNA"/>
</dbReference>
<evidence type="ECO:0000313" key="1">
    <source>
        <dbReference type="EMBL" id="BBZ32565.1"/>
    </source>
</evidence>
<name>A0A7I7XTI6_9MYCO</name>
<organism evidence="1 2">
    <name type="scientific">Mycolicibacterium confluentis</name>
    <dbReference type="NCBI Taxonomy" id="28047"/>
    <lineage>
        <taxon>Bacteria</taxon>
        <taxon>Bacillati</taxon>
        <taxon>Actinomycetota</taxon>
        <taxon>Actinomycetes</taxon>
        <taxon>Mycobacteriales</taxon>
        <taxon>Mycobacteriaceae</taxon>
        <taxon>Mycolicibacterium</taxon>
    </lineage>
</organism>
<dbReference type="Pfam" id="PF11887">
    <property type="entry name" value="Mce4_CUP1"/>
    <property type="match status" value="1"/>
</dbReference>